<organism evidence="7 8">
    <name type="scientific">Methylocystis heyeri</name>
    <dbReference type="NCBI Taxonomy" id="391905"/>
    <lineage>
        <taxon>Bacteria</taxon>
        <taxon>Pseudomonadati</taxon>
        <taxon>Pseudomonadota</taxon>
        <taxon>Alphaproteobacteria</taxon>
        <taxon>Hyphomicrobiales</taxon>
        <taxon>Methylocystaceae</taxon>
        <taxon>Methylocystis</taxon>
    </lineage>
</organism>
<dbReference type="InterPro" id="IPR006977">
    <property type="entry name" value="Yip1_dom"/>
</dbReference>
<evidence type="ECO:0000259" key="6">
    <source>
        <dbReference type="Pfam" id="PF04893"/>
    </source>
</evidence>
<keyword evidence="2 5" id="KW-0812">Transmembrane</keyword>
<evidence type="ECO:0000256" key="1">
    <source>
        <dbReference type="ARBA" id="ARBA00004141"/>
    </source>
</evidence>
<evidence type="ECO:0000256" key="4">
    <source>
        <dbReference type="ARBA" id="ARBA00023136"/>
    </source>
</evidence>
<evidence type="ECO:0000313" key="8">
    <source>
        <dbReference type="Proteomes" id="UP000309061"/>
    </source>
</evidence>
<keyword evidence="4 5" id="KW-0472">Membrane</keyword>
<dbReference type="GO" id="GO:0016020">
    <property type="term" value="C:membrane"/>
    <property type="evidence" value="ECO:0007669"/>
    <property type="project" value="UniProtKB-SubCell"/>
</dbReference>
<feature type="domain" description="Yip1" evidence="6">
    <location>
        <begin position="9"/>
        <end position="174"/>
    </location>
</feature>
<dbReference type="Proteomes" id="UP000309061">
    <property type="component" value="Chromosome"/>
</dbReference>
<protein>
    <submittedName>
        <fullName evidence="7">DUF1282 domain-containing protein</fullName>
    </submittedName>
</protein>
<keyword evidence="8" id="KW-1185">Reference proteome</keyword>
<sequence length="195" mass="21838">MNIARRIRGLILSPKEEWEIIEAEDKSVLDLYREYIVYLALIPPFASCLSAYFFGVPRAAAHGVEQISLTGGLVRAGFQYLLSLPMLYLVAFVISMIAPYFDGKTDDKRALTLAAYSYTPAWLASAFGLIPGLRWVDIVGFYGLYVFYYGLPRMMKCPRDHADVLSLTVLVLSVATSALHAWIVRLAVPWTAFTN</sequence>
<feature type="transmembrane region" description="Helical" evidence="5">
    <location>
        <begin position="35"/>
        <end position="56"/>
    </location>
</feature>
<dbReference type="RefSeq" id="WP_136494805.1">
    <property type="nucleotide sequence ID" value="NZ_CP046052.1"/>
</dbReference>
<evidence type="ECO:0000256" key="5">
    <source>
        <dbReference type="SAM" id="Phobius"/>
    </source>
</evidence>
<proteinExistence type="predicted"/>
<feature type="transmembrane region" description="Helical" evidence="5">
    <location>
        <begin position="135"/>
        <end position="152"/>
    </location>
</feature>
<feature type="transmembrane region" description="Helical" evidence="5">
    <location>
        <begin position="110"/>
        <end position="129"/>
    </location>
</feature>
<dbReference type="EMBL" id="CP046052">
    <property type="protein sequence ID" value="QGM44503.1"/>
    <property type="molecule type" value="Genomic_DNA"/>
</dbReference>
<comment type="subcellular location">
    <subcellularLocation>
        <location evidence="1">Membrane</location>
        <topology evidence="1">Multi-pass membrane protein</topology>
    </subcellularLocation>
</comment>
<gene>
    <name evidence="7" type="ORF">H2LOC_001650</name>
</gene>
<feature type="transmembrane region" description="Helical" evidence="5">
    <location>
        <begin position="76"/>
        <end position="98"/>
    </location>
</feature>
<keyword evidence="3 5" id="KW-1133">Transmembrane helix</keyword>
<dbReference type="AlphaFoldDB" id="A0A6B8KDJ8"/>
<accession>A0A6B8KDJ8</accession>
<evidence type="ECO:0000256" key="3">
    <source>
        <dbReference type="ARBA" id="ARBA00022989"/>
    </source>
</evidence>
<dbReference type="OrthoDB" id="7423401at2"/>
<evidence type="ECO:0000256" key="2">
    <source>
        <dbReference type="ARBA" id="ARBA00022692"/>
    </source>
</evidence>
<evidence type="ECO:0000313" key="7">
    <source>
        <dbReference type="EMBL" id="QGM44503.1"/>
    </source>
</evidence>
<name>A0A6B8KDJ8_9HYPH</name>
<dbReference type="Pfam" id="PF04893">
    <property type="entry name" value="Yip1"/>
    <property type="match status" value="1"/>
</dbReference>
<feature type="transmembrane region" description="Helical" evidence="5">
    <location>
        <begin position="164"/>
        <end position="183"/>
    </location>
</feature>
<reference evidence="7 8" key="1">
    <citation type="submission" date="2019-11" db="EMBL/GenBank/DDBJ databases">
        <title>The genome sequence of Methylocystis heyeri.</title>
        <authorList>
            <person name="Oshkin I.Y."/>
            <person name="Miroshnikov K."/>
            <person name="Dedysh S.N."/>
        </authorList>
    </citation>
    <scope>NUCLEOTIDE SEQUENCE [LARGE SCALE GENOMIC DNA]</scope>
    <source>
        <strain evidence="7 8">H2</strain>
    </source>
</reference>
<dbReference type="KEGG" id="mhey:H2LOC_001650"/>